<evidence type="ECO:0000256" key="1">
    <source>
        <dbReference type="SAM" id="SignalP"/>
    </source>
</evidence>
<organism evidence="2 3">
    <name type="scientific">Tumebacillus algifaecis</name>
    <dbReference type="NCBI Taxonomy" id="1214604"/>
    <lineage>
        <taxon>Bacteria</taxon>
        <taxon>Bacillati</taxon>
        <taxon>Bacillota</taxon>
        <taxon>Bacilli</taxon>
        <taxon>Bacillales</taxon>
        <taxon>Alicyclobacillaceae</taxon>
        <taxon>Tumebacillus</taxon>
    </lineage>
</organism>
<reference evidence="2 3" key="1">
    <citation type="journal article" date="2015" name="Int. J. Syst. Evol. Microbiol.">
        <title>Tumebacillus algifaecis sp. nov., isolated from decomposing algal scum.</title>
        <authorList>
            <person name="Wu Y.F."/>
            <person name="Zhang B."/>
            <person name="Xing P."/>
            <person name="Wu Q.L."/>
            <person name="Liu S.J."/>
        </authorList>
    </citation>
    <scope>NUCLEOTIDE SEQUENCE [LARGE SCALE GENOMIC DNA]</scope>
    <source>
        <strain evidence="2 3">THMBR28</strain>
    </source>
</reference>
<dbReference type="Proteomes" id="UP000214688">
    <property type="component" value="Chromosome"/>
</dbReference>
<keyword evidence="3" id="KW-1185">Reference proteome</keyword>
<keyword evidence="1" id="KW-0732">Signal</keyword>
<evidence type="ECO:0000313" key="2">
    <source>
        <dbReference type="EMBL" id="ASS76534.1"/>
    </source>
</evidence>
<dbReference type="EMBL" id="CP022657">
    <property type="protein sequence ID" value="ASS76534.1"/>
    <property type="molecule type" value="Genomic_DNA"/>
</dbReference>
<dbReference type="AlphaFoldDB" id="A0A223D590"/>
<protein>
    <submittedName>
        <fullName evidence="2">Uncharacterized protein</fullName>
    </submittedName>
</protein>
<feature type="signal peptide" evidence="1">
    <location>
        <begin position="1"/>
        <end position="22"/>
    </location>
</feature>
<name>A0A223D590_9BACL</name>
<feature type="chain" id="PRO_5012962782" evidence="1">
    <location>
        <begin position="23"/>
        <end position="124"/>
    </location>
</feature>
<sequence length="124" mass="13255">MDKKLYLPLLAAAFLVGSSAYAAGTSSATIGYYDTFARGGSVSMKGTVSVDGYNNPISTNKVWVEVYQQNCTACPDTRKFDQSLTAGASFTNYTFNASESLHYLWLDPDGPNYYGVVASGSATN</sequence>
<proteinExistence type="predicted"/>
<accession>A0A223D590</accession>
<evidence type="ECO:0000313" key="3">
    <source>
        <dbReference type="Proteomes" id="UP000214688"/>
    </source>
</evidence>
<gene>
    <name evidence="2" type="ORF">CIG75_17255</name>
</gene>
<dbReference type="KEGG" id="tab:CIG75_17255"/>
<dbReference type="RefSeq" id="WP_094237767.1">
    <property type="nucleotide sequence ID" value="NZ_CP022657.1"/>
</dbReference>